<evidence type="ECO:0000313" key="1">
    <source>
        <dbReference type="EMBL" id="MFD0985057.1"/>
    </source>
</evidence>
<sequence>MKYLKSHLFLVLIILVLASFAIAVNYSTPMKVRKISLADNEIYPQIAQDKYYYHNAPYDWLSESGKYVSFSDTQKKYYYDYPEIGVKKEDLEPNSPILLRSMETSEYTFNDLSNSCLLMVSDLWLPIQYDRMGSYNISSWDLEQVALEYVNNIFSSKTARKELFNYAIRNFKRIENKYPNSWKQNMINKIDECFLFTKTYQTKRSNYINLSKMEWCGENPNGQTMNGDGYNNFAYKIGYYEAFIFRRIEFNKIPIQEINSYLMIMKNTLLESMSEKNYSNFKDIYINNEEIILSDLIVNGKGVTIKVWNKETSRELIFSSFSHIKCLKDNGENYYMIYQNGKGTLINSKLEIVNEITTKESLDREMLLDIYSPIGEVEIISPDENNKSVNSIIMTKKNGVYYIPAKVNGVPMQFVLDTGASVVSISITEALFLYKNGKLSKSDILGKQYFTDANGTISVGTKIILRNIKIGNKIIQNIEANIVHNTNAPLLIGQSVLERLGKITIDTNNKTLSFE</sequence>
<dbReference type="CDD" id="cd05483">
    <property type="entry name" value="retropepsin_like_bacteria"/>
    <property type="match status" value="1"/>
</dbReference>
<name>A0ABW3J3R1_9FLAO</name>
<organism evidence="1 2">
    <name type="scientific">Flavobacterium myungsuense</name>
    <dbReference type="NCBI Taxonomy" id="651823"/>
    <lineage>
        <taxon>Bacteria</taxon>
        <taxon>Pseudomonadati</taxon>
        <taxon>Bacteroidota</taxon>
        <taxon>Flavobacteriia</taxon>
        <taxon>Flavobacteriales</taxon>
        <taxon>Flavobacteriaceae</taxon>
        <taxon>Flavobacterium</taxon>
    </lineage>
</organism>
<reference evidence="2" key="1">
    <citation type="journal article" date="2019" name="Int. J. Syst. Evol. Microbiol.">
        <title>The Global Catalogue of Microorganisms (GCM) 10K type strain sequencing project: providing services to taxonomists for standard genome sequencing and annotation.</title>
        <authorList>
            <consortium name="The Broad Institute Genomics Platform"/>
            <consortium name="The Broad Institute Genome Sequencing Center for Infectious Disease"/>
            <person name="Wu L."/>
            <person name="Ma J."/>
        </authorList>
    </citation>
    <scope>NUCLEOTIDE SEQUENCE [LARGE SCALE GENOMIC DNA]</scope>
    <source>
        <strain evidence="2">CECT 7649</strain>
    </source>
</reference>
<dbReference type="Proteomes" id="UP001597051">
    <property type="component" value="Unassembled WGS sequence"/>
</dbReference>
<dbReference type="InterPro" id="IPR034122">
    <property type="entry name" value="Retropepsin-like_bacterial"/>
</dbReference>
<keyword evidence="2" id="KW-1185">Reference proteome</keyword>
<keyword evidence="1" id="KW-0645">Protease</keyword>
<dbReference type="RefSeq" id="WP_379757776.1">
    <property type="nucleotide sequence ID" value="NZ_JBHSYB010000027.1"/>
</dbReference>
<protein>
    <submittedName>
        <fullName evidence="1">TIGR02281 family clan AA aspartic protease</fullName>
    </submittedName>
</protein>
<evidence type="ECO:0000313" key="2">
    <source>
        <dbReference type="Proteomes" id="UP001597051"/>
    </source>
</evidence>
<dbReference type="GO" id="GO:0008233">
    <property type="term" value="F:peptidase activity"/>
    <property type="evidence" value="ECO:0007669"/>
    <property type="project" value="UniProtKB-KW"/>
</dbReference>
<dbReference type="InterPro" id="IPR021109">
    <property type="entry name" value="Peptidase_aspartic_dom_sf"/>
</dbReference>
<dbReference type="EMBL" id="JBHTIZ010000026">
    <property type="protein sequence ID" value="MFD0985057.1"/>
    <property type="molecule type" value="Genomic_DNA"/>
</dbReference>
<proteinExistence type="predicted"/>
<dbReference type="GO" id="GO:0006508">
    <property type="term" value="P:proteolysis"/>
    <property type="evidence" value="ECO:0007669"/>
    <property type="project" value="UniProtKB-KW"/>
</dbReference>
<dbReference type="PROSITE" id="PS00141">
    <property type="entry name" value="ASP_PROTEASE"/>
    <property type="match status" value="1"/>
</dbReference>
<dbReference type="Pfam" id="PF13975">
    <property type="entry name" value="gag-asp_proteas"/>
    <property type="match status" value="1"/>
</dbReference>
<dbReference type="InterPro" id="IPR001969">
    <property type="entry name" value="Aspartic_peptidase_AS"/>
</dbReference>
<gene>
    <name evidence="1" type="ORF">ACFQ0S_11285</name>
</gene>
<keyword evidence="1" id="KW-0378">Hydrolase</keyword>
<accession>A0ABW3J3R1</accession>
<dbReference type="Gene3D" id="2.40.70.10">
    <property type="entry name" value="Acid Proteases"/>
    <property type="match status" value="1"/>
</dbReference>
<comment type="caution">
    <text evidence="1">The sequence shown here is derived from an EMBL/GenBank/DDBJ whole genome shotgun (WGS) entry which is preliminary data.</text>
</comment>
<dbReference type="SUPFAM" id="SSF50630">
    <property type="entry name" value="Acid proteases"/>
    <property type="match status" value="1"/>
</dbReference>